<accession>A0AAV6V529</accession>
<feature type="compositionally biased region" description="Basic residues" evidence="1">
    <location>
        <begin position="60"/>
        <end position="74"/>
    </location>
</feature>
<dbReference type="EMBL" id="JAFNEN010000163">
    <property type="protein sequence ID" value="KAG8191222.1"/>
    <property type="molecule type" value="Genomic_DNA"/>
</dbReference>
<evidence type="ECO:0000313" key="2">
    <source>
        <dbReference type="EMBL" id="KAG8191222.1"/>
    </source>
</evidence>
<comment type="caution">
    <text evidence="2">The sequence shown here is derived from an EMBL/GenBank/DDBJ whole genome shotgun (WGS) entry which is preliminary data.</text>
</comment>
<dbReference type="Proteomes" id="UP000827092">
    <property type="component" value="Unassembled WGS sequence"/>
</dbReference>
<proteinExistence type="predicted"/>
<name>A0AAV6V529_9ARAC</name>
<gene>
    <name evidence="2" type="ORF">JTE90_021957</name>
</gene>
<sequence length="115" mass="12462">MEGMEELCSDAPLQPTTGTSGREVEVTSGADDLNPKGKDRPTERVEKPETSVDSSTPKLLSKKALKRRNQKVRKQALGALSRVSLSQDEGLKEGPSGDLWKSLGLGSRRKERGIS</sequence>
<dbReference type="AlphaFoldDB" id="A0AAV6V529"/>
<feature type="compositionally biased region" description="Basic and acidic residues" evidence="1">
    <location>
        <begin position="33"/>
        <end position="50"/>
    </location>
</feature>
<evidence type="ECO:0000313" key="3">
    <source>
        <dbReference type="Proteomes" id="UP000827092"/>
    </source>
</evidence>
<keyword evidence="3" id="KW-1185">Reference proteome</keyword>
<evidence type="ECO:0000256" key="1">
    <source>
        <dbReference type="SAM" id="MobiDB-lite"/>
    </source>
</evidence>
<feature type="region of interest" description="Disordered" evidence="1">
    <location>
        <begin position="1"/>
        <end position="115"/>
    </location>
</feature>
<reference evidence="2 3" key="1">
    <citation type="journal article" date="2022" name="Nat. Ecol. Evol.">
        <title>A masculinizing supergene underlies an exaggerated male reproductive morph in a spider.</title>
        <authorList>
            <person name="Hendrickx F."/>
            <person name="De Corte Z."/>
            <person name="Sonet G."/>
            <person name="Van Belleghem S.M."/>
            <person name="Kostlbacher S."/>
            <person name="Vangestel C."/>
        </authorList>
    </citation>
    <scope>NUCLEOTIDE SEQUENCE [LARGE SCALE GENOMIC DNA]</scope>
    <source>
        <strain evidence="2">W744_W776</strain>
    </source>
</reference>
<protein>
    <submittedName>
        <fullName evidence="2">Uncharacterized protein</fullName>
    </submittedName>
</protein>
<organism evidence="2 3">
    <name type="scientific">Oedothorax gibbosus</name>
    <dbReference type="NCBI Taxonomy" id="931172"/>
    <lineage>
        <taxon>Eukaryota</taxon>
        <taxon>Metazoa</taxon>
        <taxon>Ecdysozoa</taxon>
        <taxon>Arthropoda</taxon>
        <taxon>Chelicerata</taxon>
        <taxon>Arachnida</taxon>
        <taxon>Araneae</taxon>
        <taxon>Araneomorphae</taxon>
        <taxon>Entelegynae</taxon>
        <taxon>Araneoidea</taxon>
        <taxon>Linyphiidae</taxon>
        <taxon>Erigoninae</taxon>
        <taxon>Oedothorax</taxon>
    </lineage>
</organism>